<evidence type="ECO:0000313" key="2">
    <source>
        <dbReference type="Proteomes" id="UP000182498"/>
    </source>
</evidence>
<organism evidence="1 2">
    <name type="scientific">Corynebacterium variabile</name>
    <dbReference type="NCBI Taxonomy" id="1727"/>
    <lineage>
        <taxon>Bacteria</taxon>
        <taxon>Bacillati</taxon>
        <taxon>Actinomycetota</taxon>
        <taxon>Actinomycetes</taxon>
        <taxon>Mycobacteriales</taxon>
        <taxon>Corynebacteriaceae</taxon>
        <taxon>Corynebacterium</taxon>
    </lineage>
</organism>
<sequence>MVHSHDSCAPDLARDLAVTGAVDFRAASAADIATTAPDAETLTAPQRVSPVVAITPLSLPTEVIARSAQVPVVVILGSPVDPEMSALRRELTGAASSAGLRWILAVADTDRFPRLVAAFRPVSMPTVEVVADGTGIAAWTPEDGLGENGVDCADWVSTVVGRVAHRLAGLPPDTLVDDAEAADVRGKPGNGPDAADSVALTSDPRLRQAADLVGSGDPEGAVALYETLLAEYPDLASQQVLQQARVAVDVLVRTKELDQRAVYTTLAGAQRLLDAGDAVTGTASMTLDDLLRTADVLVLDDRPVDAVDLLSGALSNSAAGRPAAECEQLRVRVLDVIRLLEPGASAAERARRRLASALF</sequence>
<evidence type="ECO:0000313" key="1">
    <source>
        <dbReference type="EMBL" id="CUU66427.1"/>
    </source>
</evidence>
<name>A0A0X2NLR3_9CORY</name>
<protein>
    <submittedName>
        <fullName evidence="1">Thioredoxin domain-containing protein</fullName>
    </submittedName>
</protein>
<accession>A0A0X2NLR3</accession>
<proteinExistence type="predicted"/>
<dbReference type="OMA" id="AHAITHA"/>
<dbReference type="EMBL" id="FAUH01000011">
    <property type="protein sequence ID" value="CUU66427.1"/>
    <property type="molecule type" value="Genomic_DNA"/>
</dbReference>
<gene>
    <name evidence="1" type="ORF">CVAR292_01771</name>
</gene>
<dbReference type="Proteomes" id="UP000182498">
    <property type="component" value="Unassembled WGS sequence"/>
</dbReference>
<dbReference type="AlphaFoldDB" id="A0A0X2NLR3"/>
<dbReference type="OrthoDB" id="4412390at2"/>
<reference evidence="2" key="1">
    <citation type="submission" date="2015-11" db="EMBL/GenBank/DDBJ databases">
        <authorList>
            <person name="Dugat-Bony E."/>
        </authorList>
    </citation>
    <scope>NUCLEOTIDE SEQUENCE [LARGE SCALE GENOMIC DNA]</scope>
    <source>
        <strain evidence="2">Mu292</strain>
    </source>
</reference>
<dbReference type="RefSeq" id="WP_014008810.1">
    <property type="nucleotide sequence ID" value="NZ_FAUH01000011.1"/>
</dbReference>
<keyword evidence="2" id="KW-1185">Reference proteome</keyword>